<keyword evidence="2" id="KW-0812">Transmembrane</keyword>
<dbReference type="EMBL" id="ML143390">
    <property type="protein sequence ID" value="TBU33746.1"/>
    <property type="molecule type" value="Genomic_DNA"/>
</dbReference>
<sequence>MRSDVVISPIMISQACFPATVTVALTLVDVLSTDYRGVSRRSTVPSTGRHAQPFPRACRAGPSAWMRSATRTRTQWTRWSG</sequence>
<reference evidence="3" key="1">
    <citation type="submission" date="2019-01" db="EMBL/GenBank/DDBJ databases">
        <title>Draft genome sequences of three monokaryotic isolates of the white-rot basidiomycete fungus Dichomitus squalens.</title>
        <authorList>
            <consortium name="DOE Joint Genome Institute"/>
            <person name="Lopez S.C."/>
            <person name="Andreopoulos B."/>
            <person name="Pangilinan J."/>
            <person name="Lipzen A."/>
            <person name="Riley R."/>
            <person name="Ahrendt S."/>
            <person name="Ng V."/>
            <person name="Barry K."/>
            <person name="Daum C."/>
            <person name="Grigoriev I.V."/>
            <person name="Hilden K.S."/>
            <person name="Makela M.R."/>
            <person name="de Vries R.P."/>
        </authorList>
    </citation>
    <scope>NUCLEOTIDE SEQUENCE [LARGE SCALE GENOMIC DNA]</scope>
    <source>
        <strain evidence="3">OM18370.1</strain>
    </source>
</reference>
<feature type="transmembrane region" description="Helical" evidence="2">
    <location>
        <begin position="6"/>
        <end position="31"/>
    </location>
</feature>
<dbReference type="Proteomes" id="UP000292957">
    <property type="component" value="Unassembled WGS sequence"/>
</dbReference>
<feature type="region of interest" description="Disordered" evidence="1">
    <location>
        <begin position="39"/>
        <end position="63"/>
    </location>
</feature>
<protein>
    <submittedName>
        <fullName evidence="3">Uncharacterized protein</fullName>
    </submittedName>
</protein>
<keyword evidence="2" id="KW-0472">Membrane</keyword>
<organism evidence="3">
    <name type="scientific">Dichomitus squalens</name>
    <dbReference type="NCBI Taxonomy" id="114155"/>
    <lineage>
        <taxon>Eukaryota</taxon>
        <taxon>Fungi</taxon>
        <taxon>Dikarya</taxon>
        <taxon>Basidiomycota</taxon>
        <taxon>Agaricomycotina</taxon>
        <taxon>Agaricomycetes</taxon>
        <taxon>Polyporales</taxon>
        <taxon>Polyporaceae</taxon>
        <taxon>Dichomitus</taxon>
    </lineage>
</organism>
<evidence type="ECO:0000256" key="1">
    <source>
        <dbReference type="SAM" id="MobiDB-lite"/>
    </source>
</evidence>
<gene>
    <name evidence="3" type="ORF">BD311DRAFT_391845</name>
</gene>
<evidence type="ECO:0000313" key="3">
    <source>
        <dbReference type="EMBL" id="TBU33746.1"/>
    </source>
</evidence>
<dbReference type="PROSITE" id="PS51257">
    <property type="entry name" value="PROKAR_LIPOPROTEIN"/>
    <property type="match status" value="1"/>
</dbReference>
<name>A0A4Q9N4K2_9APHY</name>
<keyword evidence="2" id="KW-1133">Transmembrane helix</keyword>
<dbReference type="AlphaFoldDB" id="A0A4Q9N4K2"/>
<proteinExistence type="predicted"/>
<evidence type="ECO:0000256" key="2">
    <source>
        <dbReference type="SAM" id="Phobius"/>
    </source>
</evidence>
<accession>A0A4Q9N4K2</accession>